<dbReference type="RefSeq" id="WP_156785373.1">
    <property type="nucleotide sequence ID" value="NZ_CP016416.1"/>
</dbReference>
<keyword evidence="1" id="KW-0812">Transmembrane</keyword>
<proteinExistence type="predicted"/>
<keyword evidence="3" id="KW-1185">Reference proteome</keyword>
<feature type="transmembrane region" description="Helical" evidence="1">
    <location>
        <begin position="56"/>
        <end position="73"/>
    </location>
</feature>
<evidence type="ECO:0000256" key="1">
    <source>
        <dbReference type="SAM" id="Phobius"/>
    </source>
</evidence>
<organism evidence="2 3">
    <name type="scientific">Vibrio scophthalmi</name>
    <dbReference type="NCBI Taxonomy" id="45658"/>
    <lineage>
        <taxon>Bacteria</taxon>
        <taxon>Pseudomonadati</taxon>
        <taxon>Pseudomonadota</taxon>
        <taxon>Gammaproteobacteria</taxon>
        <taxon>Vibrionales</taxon>
        <taxon>Vibrionaceae</taxon>
        <taxon>Vibrio</taxon>
    </lineage>
</organism>
<keyword evidence="2" id="KW-0614">Plasmid</keyword>
<dbReference type="NCBIfam" id="TIGR03501">
    <property type="entry name" value="GlyGly_CTERM"/>
    <property type="match status" value="1"/>
</dbReference>
<gene>
    <name evidence="2" type="ORF">VSVS05_04361</name>
</gene>
<name>A0A1C7FHL6_9VIBR</name>
<sequence>MTITGGTCKNGAIGEFEKCTYEIEATGEGKLWLTPTEYIHVNKPAPSTDNGGGSSGGSMSIFSMFALLGLGFARNRKKNTVSA</sequence>
<protein>
    <recommendedName>
        <fullName evidence="4">GlyGly-CTERM sorting domain-containing protein</fullName>
    </recommendedName>
</protein>
<evidence type="ECO:0000313" key="3">
    <source>
        <dbReference type="Proteomes" id="UP000092528"/>
    </source>
</evidence>
<dbReference type="Proteomes" id="UP000092528">
    <property type="component" value="Plasmid pVS127"/>
</dbReference>
<evidence type="ECO:0000313" key="2">
    <source>
        <dbReference type="EMBL" id="ANU39396.1"/>
    </source>
</evidence>
<reference evidence="2 3" key="1">
    <citation type="submission" date="2016-07" db="EMBL/GenBank/DDBJ databases">
        <title>Genome sequencing of Vibrio scophthalmi strain VS-05, an isolated from Paralichthys olivaceus.</title>
        <authorList>
            <person name="Han H.-J."/>
        </authorList>
    </citation>
    <scope>NUCLEOTIDE SEQUENCE [LARGE SCALE GENOMIC DNA]</scope>
    <source>
        <strain evidence="2 3">VS-05</strain>
        <plasmid evidence="3">pvs127</plasmid>
    </source>
</reference>
<geneLocation type="plasmid" evidence="3">
    <name>pvs127</name>
</geneLocation>
<dbReference type="EMBL" id="CP016416">
    <property type="protein sequence ID" value="ANU39396.1"/>
    <property type="molecule type" value="Genomic_DNA"/>
</dbReference>
<evidence type="ECO:0008006" key="4">
    <source>
        <dbReference type="Google" id="ProtNLM"/>
    </source>
</evidence>
<keyword evidence="1" id="KW-1133">Transmembrane helix</keyword>
<keyword evidence="1" id="KW-0472">Membrane</keyword>
<accession>A0A1C7FHL6</accession>
<dbReference type="InterPro" id="IPR020008">
    <property type="entry name" value="GlyGly_CTERM"/>
</dbReference>
<dbReference type="AlphaFoldDB" id="A0A1C7FHL6"/>